<dbReference type="EMBL" id="AP018248">
    <property type="protein sequence ID" value="BAZ00775.1"/>
    <property type="molecule type" value="Genomic_DNA"/>
</dbReference>
<dbReference type="InterPro" id="IPR038731">
    <property type="entry name" value="RgtA/B/C-like"/>
</dbReference>
<feature type="transmembrane region" description="Helical" evidence="1">
    <location>
        <begin position="299"/>
        <end position="319"/>
    </location>
</feature>
<feature type="transmembrane region" description="Helical" evidence="1">
    <location>
        <begin position="423"/>
        <end position="443"/>
    </location>
</feature>
<accession>A0A1Z4N524</accession>
<evidence type="ECO:0000256" key="1">
    <source>
        <dbReference type="SAM" id="Phobius"/>
    </source>
</evidence>
<dbReference type="KEGG" id="ttq:NIES37_47710"/>
<feature type="transmembrane region" description="Helical" evidence="1">
    <location>
        <begin position="6"/>
        <end position="24"/>
    </location>
</feature>
<name>A0A1Z4N524_9CYAN</name>
<feature type="transmembrane region" description="Helical" evidence="1">
    <location>
        <begin position="171"/>
        <end position="192"/>
    </location>
</feature>
<keyword evidence="1" id="KW-0472">Membrane</keyword>
<feature type="transmembrane region" description="Helical" evidence="1">
    <location>
        <begin position="225"/>
        <end position="243"/>
    </location>
</feature>
<protein>
    <recommendedName>
        <fullName evidence="2">Glycosyltransferase RgtA/B/C/D-like domain-containing protein</fullName>
    </recommendedName>
</protein>
<evidence type="ECO:0000313" key="4">
    <source>
        <dbReference type="Proteomes" id="UP000218785"/>
    </source>
</evidence>
<keyword evidence="1" id="KW-1133">Transmembrane helix</keyword>
<dbReference type="AlphaFoldDB" id="A0A1Z4N524"/>
<dbReference type="RefSeq" id="WP_096579912.1">
    <property type="nucleotide sequence ID" value="NZ_CAWNJS010000001.1"/>
</dbReference>
<feature type="domain" description="Glycosyltransferase RgtA/B/C/D-like" evidence="2">
    <location>
        <begin position="170"/>
        <end position="311"/>
    </location>
</feature>
<feature type="transmembrane region" description="Helical" evidence="1">
    <location>
        <begin position="250"/>
        <end position="283"/>
    </location>
</feature>
<keyword evidence="4" id="KW-1185">Reference proteome</keyword>
<keyword evidence="1" id="KW-0812">Transmembrane</keyword>
<proteinExistence type="predicted"/>
<feature type="transmembrane region" description="Helical" evidence="1">
    <location>
        <begin position="503"/>
        <end position="522"/>
    </location>
</feature>
<dbReference type="Proteomes" id="UP000218785">
    <property type="component" value="Chromosome"/>
</dbReference>
<evidence type="ECO:0000259" key="2">
    <source>
        <dbReference type="Pfam" id="PF13231"/>
    </source>
</evidence>
<feature type="transmembrane region" description="Helical" evidence="1">
    <location>
        <begin position="452"/>
        <end position="470"/>
    </location>
</feature>
<feature type="transmembrane region" description="Helical" evidence="1">
    <location>
        <begin position="97"/>
        <end position="116"/>
    </location>
</feature>
<evidence type="ECO:0000313" key="3">
    <source>
        <dbReference type="EMBL" id="BAZ00775.1"/>
    </source>
</evidence>
<organism evidence="3 4">
    <name type="scientific">Tolypothrix tenuis PCC 7101</name>
    <dbReference type="NCBI Taxonomy" id="231146"/>
    <lineage>
        <taxon>Bacteria</taxon>
        <taxon>Bacillati</taxon>
        <taxon>Cyanobacteriota</taxon>
        <taxon>Cyanophyceae</taxon>
        <taxon>Nostocales</taxon>
        <taxon>Tolypothrichaceae</taxon>
        <taxon>Tolypothrix</taxon>
    </lineage>
</organism>
<feature type="transmembrane region" description="Helical" evidence="1">
    <location>
        <begin position="31"/>
        <end position="52"/>
    </location>
</feature>
<feature type="transmembrane region" description="Helical" evidence="1">
    <location>
        <begin position="58"/>
        <end position="76"/>
    </location>
</feature>
<gene>
    <name evidence="3" type="ORF">NIES37_47710</name>
</gene>
<sequence>MISIITVVEILLFCLGGILLIYSPKLRFSEIVASGIVIGFIIISCIFQAAFLIGRPNFSFAIEGLIITWIIFTAVKKRQALFTLVKNIKPFLIQEKIILGLLFVAWLYLALQATLLPPANFDSMTYNLARVLVFQQEKTLLLGNVEIVRQAMFPVGADILHHAFLRFYTDYGIAIFSFLAYIAVALGTYALSRRYTSTNIALTTTLVIVSLPEFVLQATSTKNDIFTVAVAIFGFLTIHRILDNLKLRDLYFLTLSLLFGISIKTTFAAFLIPFTLLFGILFIKKYELLTFIQLIFKNFIYLPILLVPAIILSQIWLFIHNYFIWGNWAGPVDFVMFYQQSDGIKGCLANLVRYFFQSLDLSQLTDFWSQRLLNLRISHELYKIYEILFNPFFGNAGIIQPISFNGIVQSISFNIEWHLDEDLSWFGPWGFLIVTPAVIWTAIKGNQGLKAASLTLLGCFLIICYQIVWMPWNNRFFSLFFASSSLCVTYFLNTFFHKKICIIFLRYTSILILLVTCIFNNTKPLLPLEFKSFDDINHYVKNESIWAKTNFGNNRLYYAEQYFGDSRLTQFSHLVHPGSKIAMVTDPNTWVYHYFLFNPQVKFTSVKPSALKATADNFDYILCLNLKCDLSSIDAANTLWKSTPPAKEGELIDISHITAK</sequence>
<reference evidence="3 4" key="1">
    <citation type="submission" date="2017-06" db="EMBL/GenBank/DDBJ databases">
        <title>Genome sequencing of cyanobaciteial culture collection at National Institute for Environmental Studies (NIES).</title>
        <authorList>
            <person name="Hirose Y."/>
            <person name="Shimura Y."/>
            <person name="Fujisawa T."/>
            <person name="Nakamura Y."/>
            <person name="Kawachi M."/>
        </authorList>
    </citation>
    <scope>NUCLEOTIDE SEQUENCE [LARGE SCALE GENOMIC DNA]</scope>
    <source>
        <strain evidence="3 4">NIES-37</strain>
    </source>
</reference>
<feature type="transmembrane region" description="Helical" evidence="1">
    <location>
        <begin position="476"/>
        <end position="496"/>
    </location>
</feature>
<dbReference type="Pfam" id="PF13231">
    <property type="entry name" value="PMT_2"/>
    <property type="match status" value="1"/>
</dbReference>